<dbReference type="PROSITE" id="PS50305">
    <property type="entry name" value="SIRTUIN"/>
    <property type="match status" value="1"/>
</dbReference>
<dbReference type="Proteomes" id="UP001287286">
    <property type="component" value="Unassembled WGS sequence"/>
</dbReference>
<accession>A0ABR0BD88</accession>
<sequence length="583" mass="62462">MLGLDFAVSAVGDVSVKHDCDQIAGDTPSPRDLPQHEVAGCPSSDAGDTPSGRLIAAKRPGGRPATPPRNPPLSLLLILTRRCQKVRISRTTGGTPATMHQTIHGPSDEDGLQSAADCLTGAKKVVVLMGAGVSTAAHIPDFRSSRGLYKNGEVFSESATRFPEGRARLLKVALELRQKACIARPTQTHCLVDTLRIRGQLLRNWAECDAFITAGDAVLCPSCAAACQARVGAGKRRSHTGHLLPDIVLLGGEHRDGEAIESIIAKDVAAGPDFLLVLGTSLRAHGPKRLASRLAKAVHVREDAVVPPGVLPVLETDSLLSGLHLQHVSLGGPKDAHRASLVDAARGQLMFRASSNRVKASFSISIQVCPPASSQLLVPFLSFITIPNTVISGSRPIKATVPNMDPSSATCVIANRRDGQSTAADDMNVDCELLFDSSHLQEGSKMTVDDTAVAAAENENVSAVFAPTSNATAAKDSDMIRQENWEHIKLSDDAALEATRAYLQQRFARRRLPRKDGRHYIVYGGVSSRRRSTYKHRPAASEQADERQMALMVRMIRDLEIVEPGRSTPALGPSGCRRRRASI</sequence>
<keyword evidence="10" id="KW-1185">Reference proteome</keyword>
<dbReference type="InterPro" id="IPR026591">
    <property type="entry name" value="Sirtuin_cat_small_dom_sf"/>
</dbReference>
<gene>
    <name evidence="9" type="ORF">Purlil1_13758</name>
</gene>
<comment type="caution">
    <text evidence="6">Lacks conserved residue(s) required for the propagation of feature annotation.</text>
</comment>
<protein>
    <recommendedName>
        <fullName evidence="8">Deacetylase sirtuin-type domain-containing protein</fullName>
    </recommendedName>
</protein>
<evidence type="ECO:0000256" key="4">
    <source>
        <dbReference type="ARBA" id="ARBA00022833"/>
    </source>
</evidence>
<proteinExistence type="predicted"/>
<keyword evidence="2" id="KW-0808">Transferase</keyword>
<dbReference type="InterPro" id="IPR029035">
    <property type="entry name" value="DHS-like_NAD/FAD-binding_dom"/>
</dbReference>
<evidence type="ECO:0000313" key="9">
    <source>
        <dbReference type="EMBL" id="KAK4068654.1"/>
    </source>
</evidence>
<dbReference type="InterPro" id="IPR050134">
    <property type="entry name" value="NAD-dep_sirtuin_deacylases"/>
</dbReference>
<keyword evidence="5" id="KW-0520">NAD</keyword>
<comment type="caution">
    <text evidence="9">The sequence shown here is derived from an EMBL/GenBank/DDBJ whole genome shotgun (WGS) entry which is preliminary data.</text>
</comment>
<dbReference type="EMBL" id="JAWRVI010000297">
    <property type="protein sequence ID" value="KAK4068654.1"/>
    <property type="molecule type" value="Genomic_DNA"/>
</dbReference>
<evidence type="ECO:0000256" key="6">
    <source>
        <dbReference type="PROSITE-ProRule" id="PRU00236"/>
    </source>
</evidence>
<comment type="cofactor">
    <cofactor evidence="1">
        <name>Zn(2+)</name>
        <dbReference type="ChEBI" id="CHEBI:29105"/>
    </cofactor>
</comment>
<evidence type="ECO:0000256" key="7">
    <source>
        <dbReference type="SAM" id="MobiDB-lite"/>
    </source>
</evidence>
<dbReference type="InterPro" id="IPR026590">
    <property type="entry name" value="Ssirtuin_cat_dom"/>
</dbReference>
<reference evidence="9 10" key="1">
    <citation type="journal article" date="2024" name="Microbiol. Resour. Announc.">
        <title>Genome annotations for the ascomycete fungi Trichoderma harzianum, Trichoderma aggressivum, and Purpureocillium lilacinum.</title>
        <authorList>
            <person name="Beijen E.P.W."/>
            <person name="Ohm R.A."/>
        </authorList>
    </citation>
    <scope>NUCLEOTIDE SEQUENCE [LARGE SCALE GENOMIC DNA]</scope>
    <source>
        <strain evidence="9 10">CBS 150709</strain>
    </source>
</reference>
<evidence type="ECO:0000256" key="5">
    <source>
        <dbReference type="ARBA" id="ARBA00023027"/>
    </source>
</evidence>
<dbReference type="SUPFAM" id="SSF52467">
    <property type="entry name" value="DHS-like NAD/FAD-binding domain"/>
    <property type="match status" value="1"/>
</dbReference>
<feature type="region of interest" description="Disordered" evidence="7">
    <location>
        <begin position="22"/>
        <end position="72"/>
    </location>
</feature>
<evidence type="ECO:0000313" key="10">
    <source>
        <dbReference type="Proteomes" id="UP001287286"/>
    </source>
</evidence>
<dbReference type="Gene3D" id="3.30.1600.10">
    <property type="entry name" value="SIR2/SIRT2 'Small Domain"/>
    <property type="match status" value="1"/>
</dbReference>
<evidence type="ECO:0000256" key="3">
    <source>
        <dbReference type="ARBA" id="ARBA00022723"/>
    </source>
</evidence>
<evidence type="ECO:0000256" key="2">
    <source>
        <dbReference type="ARBA" id="ARBA00022679"/>
    </source>
</evidence>
<keyword evidence="3" id="KW-0479">Metal-binding</keyword>
<dbReference type="PANTHER" id="PTHR11085">
    <property type="entry name" value="NAD-DEPENDENT PROTEIN DEACYLASE SIRTUIN-5, MITOCHONDRIAL-RELATED"/>
    <property type="match status" value="1"/>
</dbReference>
<feature type="domain" description="Deacetylase sirtuin-type" evidence="8">
    <location>
        <begin position="105"/>
        <end position="331"/>
    </location>
</feature>
<dbReference type="PANTHER" id="PTHR11085:SF6">
    <property type="entry name" value="NAD-DEPENDENT PROTEIN DEACETYLASE SIRTUIN-2"/>
    <property type="match status" value="1"/>
</dbReference>
<dbReference type="Gene3D" id="3.40.50.1220">
    <property type="entry name" value="TPP-binding domain"/>
    <property type="match status" value="2"/>
</dbReference>
<evidence type="ECO:0000259" key="8">
    <source>
        <dbReference type="PROSITE" id="PS50305"/>
    </source>
</evidence>
<organism evidence="9 10">
    <name type="scientific">Purpureocillium lilacinum</name>
    <name type="common">Paecilomyces lilacinus</name>
    <dbReference type="NCBI Taxonomy" id="33203"/>
    <lineage>
        <taxon>Eukaryota</taxon>
        <taxon>Fungi</taxon>
        <taxon>Dikarya</taxon>
        <taxon>Ascomycota</taxon>
        <taxon>Pezizomycotina</taxon>
        <taxon>Sordariomycetes</taxon>
        <taxon>Hypocreomycetidae</taxon>
        <taxon>Hypocreales</taxon>
        <taxon>Ophiocordycipitaceae</taxon>
        <taxon>Purpureocillium</taxon>
    </lineage>
</organism>
<name>A0ABR0BD88_PURLI</name>
<keyword evidence="4" id="KW-0862">Zinc</keyword>
<evidence type="ECO:0000256" key="1">
    <source>
        <dbReference type="ARBA" id="ARBA00001947"/>
    </source>
</evidence>
<feature type="region of interest" description="Disordered" evidence="7">
    <location>
        <begin position="564"/>
        <end position="583"/>
    </location>
</feature>